<evidence type="ECO:0000313" key="2">
    <source>
        <dbReference type="Proteomes" id="UP000664209"/>
    </source>
</evidence>
<sequence>MPHREPFTGPLEPGADVDLASLEDLDLTGQDATGATLVDCALVRCRLDGVRMSHARLVDTVLEQVTAGELHTPDAAWQGVELLDCRLGAVQAYGSTWTRVTLRGGKTDYLNLRGARITDLRIDGVVLGDLDLGDATVKRLTITGSRIGRLALHRSTLTEVDLRGADLSGIEGVDGLAGATISEQQLLELAPAMADHLRIAVT</sequence>
<proteinExistence type="predicted"/>
<dbReference type="Gene3D" id="2.160.20.80">
    <property type="entry name" value="E3 ubiquitin-protein ligase SopA"/>
    <property type="match status" value="1"/>
</dbReference>
<name>A0A939RXE6_9CELL</name>
<dbReference type="RefSeq" id="WP_208056825.1">
    <property type="nucleotide sequence ID" value="NZ_JAGEMK010000010.1"/>
</dbReference>
<comment type="caution">
    <text evidence="1">The sequence shown here is derived from an EMBL/GenBank/DDBJ whole genome shotgun (WGS) entry which is preliminary data.</text>
</comment>
<dbReference type="EMBL" id="JAGEMK010000010">
    <property type="protein sequence ID" value="MBO1753146.1"/>
    <property type="molecule type" value="Genomic_DNA"/>
</dbReference>
<reference evidence="1" key="1">
    <citation type="submission" date="2021-03" db="EMBL/GenBank/DDBJ databases">
        <title>Actinotalea soli sp. nov., isolated from soil.</title>
        <authorList>
            <person name="Ping W."/>
            <person name="Zhang J."/>
        </authorList>
    </citation>
    <scope>NUCLEOTIDE SEQUENCE</scope>
    <source>
        <strain evidence="1">BY-33</strain>
    </source>
</reference>
<dbReference type="InterPro" id="IPR001646">
    <property type="entry name" value="5peptide_repeat"/>
</dbReference>
<dbReference type="Proteomes" id="UP000664209">
    <property type="component" value="Unassembled WGS sequence"/>
</dbReference>
<protein>
    <submittedName>
        <fullName evidence="1">Pentapeptide repeat-containing protein</fullName>
    </submittedName>
</protein>
<dbReference type="SUPFAM" id="SSF141571">
    <property type="entry name" value="Pentapeptide repeat-like"/>
    <property type="match status" value="1"/>
</dbReference>
<gene>
    <name evidence="1" type="ORF">J4G33_15150</name>
</gene>
<evidence type="ECO:0000313" key="1">
    <source>
        <dbReference type="EMBL" id="MBO1753146.1"/>
    </source>
</evidence>
<organism evidence="1 2">
    <name type="scientific">Actinotalea soli</name>
    <dbReference type="NCBI Taxonomy" id="2819234"/>
    <lineage>
        <taxon>Bacteria</taxon>
        <taxon>Bacillati</taxon>
        <taxon>Actinomycetota</taxon>
        <taxon>Actinomycetes</taxon>
        <taxon>Micrococcales</taxon>
        <taxon>Cellulomonadaceae</taxon>
        <taxon>Actinotalea</taxon>
    </lineage>
</organism>
<accession>A0A939RXE6</accession>
<dbReference type="PANTHER" id="PTHR14136:SF17">
    <property type="entry name" value="BTB_POZ DOMAIN-CONTAINING PROTEIN KCTD9"/>
    <property type="match status" value="1"/>
</dbReference>
<keyword evidence="2" id="KW-1185">Reference proteome</keyword>
<dbReference type="Pfam" id="PF00805">
    <property type="entry name" value="Pentapeptide"/>
    <property type="match status" value="1"/>
</dbReference>
<dbReference type="AlphaFoldDB" id="A0A939RXE6"/>
<dbReference type="InterPro" id="IPR051082">
    <property type="entry name" value="Pentapeptide-BTB/POZ_domain"/>
</dbReference>
<dbReference type="PANTHER" id="PTHR14136">
    <property type="entry name" value="BTB_POZ DOMAIN-CONTAINING PROTEIN KCTD9"/>
    <property type="match status" value="1"/>
</dbReference>